<reference evidence="3" key="1">
    <citation type="journal article" date="2019" name="Int. J. Syst. Evol. Microbiol.">
        <title>The Global Catalogue of Microorganisms (GCM) 10K type strain sequencing project: providing services to taxonomists for standard genome sequencing and annotation.</title>
        <authorList>
            <consortium name="The Broad Institute Genomics Platform"/>
            <consortium name="The Broad Institute Genome Sequencing Center for Infectious Disease"/>
            <person name="Wu L."/>
            <person name="Ma J."/>
        </authorList>
    </citation>
    <scope>NUCLEOTIDE SEQUENCE [LARGE SCALE GENOMIC DNA]</scope>
    <source>
        <strain evidence="3">JCM 17841</strain>
    </source>
</reference>
<dbReference type="InterPro" id="IPR022742">
    <property type="entry name" value="Hydrolase_4"/>
</dbReference>
<dbReference type="SUPFAM" id="SSF53474">
    <property type="entry name" value="alpha/beta-Hydrolases"/>
    <property type="match status" value="1"/>
</dbReference>
<name>A0ABP8Q440_9BACT</name>
<organism evidence="2 3">
    <name type="scientific">Hymenobacter ginsengisoli</name>
    <dbReference type="NCBI Taxonomy" id="1051626"/>
    <lineage>
        <taxon>Bacteria</taxon>
        <taxon>Pseudomonadati</taxon>
        <taxon>Bacteroidota</taxon>
        <taxon>Cytophagia</taxon>
        <taxon>Cytophagales</taxon>
        <taxon>Hymenobacteraceae</taxon>
        <taxon>Hymenobacter</taxon>
    </lineage>
</organism>
<dbReference type="PANTHER" id="PTHR43358:SF4">
    <property type="entry name" value="ALPHA_BETA HYDROLASE FOLD-1 DOMAIN-CONTAINING PROTEIN"/>
    <property type="match status" value="1"/>
</dbReference>
<dbReference type="PANTHER" id="PTHR43358">
    <property type="entry name" value="ALPHA/BETA-HYDROLASE"/>
    <property type="match status" value="1"/>
</dbReference>
<proteinExistence type="predicted"/>
<dbReference type="Pfam" id="PF12146">
    <property type="entry name" value="Hydrolase_4"/>
    <property type="match status" value="1"/>
</dbReference>
<dbReference type="Proteomes" id="UP001501243">
    <property type="component" value="Unassembled WGS sequence"/>
</dbReference>
<dbReference type="Gene3D" id="3.40.50.1820">
    <property type="entry name" value="alpha/beta hydrolase"/>
    <property type="match status" value="1"/>
</dbReference>
<evidence type="ECO:0000313" key="2">
    <source>
        <dbReference type="EMBL" id="GAA4497265.1"/>
    </source>
</evidence>
<sequence length="305" mass="33569">MWGLALFALLLNVVVALHAWRFTHFTTDAGPRTRNPEKLPTSEKIKIILTGLSNPKPVNLAPPAFPYEDVTLASPNGRLAAWYSPVPQARGTVVLCHGYTSDKSRLRPEAGYFRQLGYTVLLLDFSGNGASEGYQTTIGYREADDVVAAFRWAQARQPGGPVVLYGVSMGAVAILRAEAELGLHPAASIVECPYGSMLQTAQNRFVSMHLPPFPLANLLVWWGSVENGYWAFGLKASEYARRVTTPTLLLWGTADPRVMRAETDTIFAHLAGPKQRVDFVGSGHEPYWHKHPRQWQGAIAGFLAK</sequence>
<evidence type="ECO:0000313" key="3">
    <source>
        <dbReference type="Proteomes" id="UP001501243"/>
    </source>
</evidence>
<dbReference type="EMBL" id="BAABGQ010000005">
    <property type="protein sequence ID" value="GAA4497265.1"/>
    <property type="molecule type" value="Genomic_DNA"/>
</dbReference>
<evidence type="ECO:0000259" key="1">
    <source>
        <dbReference type="Pfam" id="PF12146"/>
    </source>
</evidence>
<feature type="domain" description="Serine aminopeptidase S33" evidence="1">
    <location>
        <begin position="88"/>
        <end position="180"/>
    </location>
</feature>
<dbReference type="InterPro" id="IPR013519">
    <property type="entry name" value="Int_alpha_beta-p"/>
</dbReference>
<comment type="caution">
    <text evidence="2">The sequence shown here is derived from an EMBL/GenBank/DDBJ whole genome shotgun (WGS) entry which is preliminary data.</text>
</comment>
<dbReference type="PROSITE" id="PS51470">
    <property type="entry name" value="FG_GAP"/>
    <property type="match status" value="1"/>
</dbReference>
<gene>
    <name evidence="2" type="ORF">GCM10023172_11930</name>
</gene>
<protein>
    <recommendedName>
        <fullName evidence="1">Serine aminopeptidase S33 domain-containing protein</fullName>
    </recommendedName>
</protein>
<accession>A0ABP8Q440</accession>
<dbReference type="InterPro" id="IPR052920">
    <property type="entry name" value="DNA-binding_regulatory"/>
</dbReference>
<dbReference type="InterPro" id="IPR029058">
    <property type="entry name" value="AB_hydrolase_fold"/>
</dbReference>
<keyword evidence="3" id="KW-1185">Reference proteome</keyword>